<sequence length="263" mass="27593">MLMTGKDALPQRMYRTLPADVAAVVRAYPPMLVAFGAALAGTALVFDIFYLVASPGLLLAAVYSVPVLAGLIAGLVAAADDTGLGGRVLTWTIAAVVALGITNIVVVAMISAMRRTDPSNWGAGGQSVLLAACTIPVVAVTIVVVRNLIGALGIELRTKWPHRKPQPPPIALRAVAVGKPVASKEAAARAKPVRVVEEPEEQFEPVATFVPTPPRVVDLEEPREVESTSGGTGHADRRLGRASRAPVVPPSRRTHRPGKRPGR</sequence>
<reference evidence="3 4" key="1">
    <citation type="submission" date="2019-03" db="EMBL/GenBank/DDBJ databases">
        <title>Genomic Encyclopedia of Type Strains, Phase III (KMG-III): the genomes of soil and plant-associated and newly described type strains.</title>
        <authorList>
            <person name="Whitman W."/>
        </authorList>
    </citation>
    <scope>NUCLEOTIDE SEQUENCE [LARGE SCALE GENOMIC DNA]</scope>
    <source>
        <strain evidence="3 4">VKM Ac-2527</strain>
    </source>
</reference>
<proteinExistence type="predicted"/>
<feature type="region of interest" description="Disordered" evidence="1">
    <location>
        <begin position="208"/>
        <end position="263"/>
    </location>
</feature>
<evidence type="ECO:0000313" key="4">
    <source>
        <dbReference type="Proteomes" id="UP000295388"/>
    </source>
</evidence>
<keyword evidence="2" id="KW-0812">Transmembrane</keyword>
<comment type="caution">
    <text evidence="3">The sequence shown here is derived from an EMBL/GenBank/DDBJ whole genome shotgun (WGS) entry which is preliminary data.</text>
</comment>
<dbReference type="Proteomes" id="UP000295388">
    <property type="component" value="Unassembled WGS sequence"/>
</dbReference>
<evidence type="ECO:0000256" key="2">
    <source>
        <dbReference type="SAM" id="Phobius"/>
    </source>
</evidence>
<dbReference type="RefSeq" id="WP_238165744.1">
    <property type="nucleotide sequence ID" value="NZ_SNWQ01000011.1"/>
</dbReference>
<feature type="transmembrane region" description="Helical" evidence="2">
    <location>
        <begin position="58"/>
        <end position="79"/>
    </location>
</feature>
<organism evidence="3 4">
    <name type="scientific">Kribbella caucasensis</name>
    <dbReference type="NCBI Taxonomy" id="2512215"/>
    <lineage>
        <taxon>Bacteria</taxon>
        <taxon>Bacillati</taxon>
        <taxon>Actinomycetota</taxon>
        <taxon>Actinomycetes</taxon>
        <taxon>Propionibacteriales</taxon>
        <taxon>Kribbellaceae</taxon>
        <taxon>Kribbella</taxon>
    </lineage>
</organism>
<gene>
    <name evidence="3" type="ORF">EV643_111216</name>
</gene>
<dbReference type="AlphaFoldDB" id="A0A4R6K9K3"/>
<feature type="transmembrane region" description="Helical" evidence="2">
    <location>
        <begin position="91"/>
        <end position="113"/>
    </location>
</feature>
<evidence type="ECO:0000313" key="3">
    <source>
        <dbReference type="EMBL" id="TDO46363.1"/>
    </source>
</evidence>
<keyword evidence="2" id="KW-0472">Membrane</keyword>
<feature type="compositionally biased region" description="Basic residues" evidence="1">
    <location>
        <begin position="252"/>
        <end position="263"/>
    </location>
</feature>
<dbReference type="EMBL" id="SNWQ01000011">
    <property type="protein sequence ID" value="TDO46363.1"/>
    <property type="molecule type" value="Genomic_DNA"/>
</dbReference>
<feature type="transmembrane region" description="Helical" evidence="2">
    <location>
        <begin position="32"/>
        <end position="52"/>
    </location>
</feature>
<keyword evidence="2" id="KW-1133">Transmembrane helix</keyword>
<name>A0A4R6K9K3_9ACTN</name>
<evidence type="ECO:0000256" key="1">
    <source>
        <dbReference type="SAM" id="MobiDB-lite"/>
    </source>
</evidence>
<keyword evidence="4" id="KW-1185">Reference proteome</keyword>
<feature type="transmembrane region" description="Helical" evidence="2">
    <location>
        <begin position="128"/>
        <end position="154"/>
    </location>
</feature>
<accession>A0A4R6K9K3</accession>
<feature type="compositionally biased region" description="Basic and acidic residues" evidence="1">
    <location>
        <begin position="217"/>
        <end position="226"/>
    </location>
</feature>
<protein>
    <submittedName>
        <fullName evidence="3">Uncharacterized protein</fullName>
    </submittedName>
</protein>